<dbReference type="AlphaFoldDB" id="R0GJP0"/>
<feature type="chain" id="PRO_5004351403" evidence="1">
    <location>
        <begin position="24"/>
        <end position="79"/>
    </location>
</feature>
<protein>
    <submittedName>
        <fullName evidence="2">Uncharacterized protein</fullName>
    </submittedName>
</protein>
<gene>
    <name evidence="2" type="ORF">CARUB_v10021239mg</name>
</gene>
<feature type="signal peptide" evidence="1">
    <location>
        <begin position="1"/>
        <end position="23"/>
    </location>
</feature>
<name>R0GJP0_9BRAS</name>
<reference evidence="3" key="1">
    <citation type="journal article" date="2013" name="Nat. Genet.">
        <title>The Capsella rubella genome and the genomic consequences of rapid mating system evolution.</title>
        <authorList>
            <person name="Slotte T."/>
            <person name="Hazzouri K.M."/>
            <person name="Agren J.A."/>
            <person name="Koenig D."/>
            <person name="Maumus F."/>
            <person name="Guo Y.L."/>
            <person name="Steige K."/>
            <person name="Platts A.E."/>
            <person name="Escobar J.S."/>
            <person name="Newman L.K."/>
            <person name="Wang W."/>
            <person name="Mandakova T."/>
            <person name="Vello E."/>
            <person name="Smith L.M."/>
            <person name="Henz S.R."/>
            <person name="Steffen J."/>
            <person name="Takuno S."/>
            <person name="Brandvain Y."/>
            <person name="Coop G."/>
            <person name="Andolfatto P."/>
            <person name="Hu T.T."/>
            <person name="Blanchette M."/>
            <person name="Clark R.M."/>
            <person name="Quesneville H."/>
            <person name="Nordborg M."/>
            <person name="Gaut B.S."/>
            <person name="Lysak M.A."/>
            <person name="Jenkins J."/>
            <person name="Grimwood J."/>
            <person name="Chapman J."/>
            <person name="Prochnik S."/>
            <person name="Shu S."/>
            <person name="Rokhsar D."/>
            <person name="Schmutz J."/>
            <person name="Weigel D."/>
            <person name="Wright S.I."/>
        </authorList>
    </citation>
    <scope>NUCLEOTIDE SEQUENCE [LARGE SCALE GENOMIC DNA]</scope>
    <source>
        <strain evidence="3">cv. Monte Gargano</strain>
    </source>
</reference>
<organism evidence="2 3">
    <name type="scientific">Capsella rubella</name>
    <dbReference type="NCBI Taxonomy" id="81985"/>
    <lineage>
        <taxon>Eukaryota</taxon>
        <taxon>Viridiplantae</taxon>
        <taxon>Streptophyta</taxon>
        <taxon>Embryophyta</taxon>
        <taxon>Tracheophyta</taxon>
        <taxon>Spermatophyta</taxon>
        <taxon>Magnoliopsida</taxon>
        <taxon>eudicotyledons</taxon>
        <taxon>Gunneridae</taxon>
        <taxon>Pentapetalae</taxon>
        <taxon>rosids</taxon>
        <taxon>malvids</taxon>
        <taxon>Brassicales</taxon>
        <taxon>Brassicaceae</taxon>
        <taxon>Camelineae</taxon>
        <taxon>Capsella</taxon>
    </lineage>
</organism>
<dbReference type="EMBL" id="KB870806">
    <property type="protein sequence ID" value="EOA35976.1"/>
    <property type="molecule type" value="Genomic_DNA"/>
</dbReference>
<keyword evidence="3" id="KW-1185">Reference proteome</keyword>
<evidence type="ECO:0000256" key="1">
    <source>
        <dbReference type="SAM" id="SignalP"/>
    </source>
</evidence>
<evidence type="ECO:0000313" key="3">
    <source>
        <dbReference type="Proteomes" id="UP000029121"/>
    </source>
</evidence>
<sequence>MRRYNTKEFVFLIVVLIFTITSAHVTDATPRHFVILGSNKGVDIKESTGEIKERELVEFHLDYGRTGANQDHEPGKGRP</sequence>
<dbReference type="Proteomes" id="UP000029121">
    <property type="component" value="Unassembled WGS sequence"/>
</dbReference>
<accession>R0GJP0</accession>
<keyword evidence="1" id="KW-0732">Signal</keyword>
<proteinExistence type="predicted"/>
<evidence type="ECO:0000313" key="2">
    <source>
        <dbReference type="EMBL" id="EOA35976.1"/>
    </source>
</evidence>